<dbReference type="GO" id="GO:0047632">
    <property type="term" value="F:agmatine deiminase activity"/>
    <property type="evidence" value="ECO:0007669"/>
    <property type="project" value="TreeGrafter"/>
</dbReference>
<keyword evidence="1" id="KW-0378">Hydrolase</keyword>
<dbReference type="Gene3D" id="3.75.10.10">
    <property type="entry name" value="L-arginine/glycine Amidinotransferase, Chain A"/>
    <property type="match status" value="1"/>
</dbReference>
<dbReference type="SUPFAM" id="SSF55909">
    <property type="entry name" value="Pentein"/>
    <property type="match status" value="1"/>
</dbReference>
<name>A0A5C7DJP9_9BACT</name>
<accession>A0A5C7DJP9</accession>
<dbReference type="EMBL" id="VOWB01000093">
    <property type="protein sequence ID" value="TXE78159.1"/>
    <property type="molecule type" value="Genomic_DNA"/>
</dbReference>
<evidence type="ECO:0000256" key="1">
    <source>
        <dbReference type="ARBA" id="ARBA00022801"/>
    </source>
</evidence>
<gene>
    <name evidence="2" type="ORF">FPD46_08775</name>
</gene>
<dbReference type="RefSeq" id="WP_147576188.1">
    <property type="nucleotide sequence ID" value="NZ_VOWB01000093.1"/>
</dbReference>
<organism evidence="2 3">
    <name type="scientific">Campylobacter peloridis</name>
    <dbReference type="NCBI Taxonomy" id="488546"/>
    <lineage>
        <taxon>Bacteria</taxon>
        <taxon>Pseudomonadati</taxon>
        <taxon>Campylobacterota</taxon>
        <taxon>Epsilonproteobacteria</taxon>
        <taxon>Campylobacterales</taxon>
        <taxon>Campylobacteraceae</taxon>
        <taxon>Campylobacter</taxon>
    </lineage>
</organism>
<dbReference type="PANTHER" id="PTHR31377">
    <property type="entry name" value="AGMATINE DEIMINASE-RELATED"/>
    <property type="match status" value="1"/>
</dbReference>
<dbReference type="AlphaFoldDB" id="A0A5C7DJP9"/>
<dbReference type="Proteomes" id="UP000321310">
    <property type="component" value="Unassembled WGS sequence"/>
</dbReference>
<sequence length="325" mass="37664">MRKSIAEWEKQELLLLSLPHKNSDWRPYLEEIIQSYEEFIKAVANFQKVLLIAPSEDDFQKFKHIKNVDFFKCDTNDTWIRDFGAIDVREDDKLIGLDFTFNAWGNKFQSTLDNAVNSKLFTQKLYSKLEKIDFILEGGSVDFNGQGIMLTTSACLLNENRNSHLSKEQIEAKLKEIFGLEQIIWLNHGYIKGDDTDHHIDTLARFINEKTIAYCVCKDENDEHYKPLKAMEEELKKTGFDLLELPLPKPLYFEGKRLGATYANFVFVNDALIVPTYNDENDALVLENLQKACKDRKVVGVDARVFLRQNGSLHCSCQNRYEGQR</sequence>
<dbReference type="GO" id="GO:0004668">
    <property type="term" value="F:protein-arginine deiminase activity"/>
    <property type="evidence" value="ECO:0007669"/>
    <property type="project" value="InterPro"/>
</dbReference>
<dbReference type="InterPro" id="IPR007466">
    <property type="entry name" value="Peptidyl-Arg-deiminase_porph"/>
</dbReference>
<reference evidence="2 3" key="1">
    <citation type="submission" date="2019-07" db="EMBL/GenBank/DDBJ databases">
        <title>Rapid identification of Enteric Bacteria from Whole Genome Sequences (WGS) using Average Nucleotide Identity (ANI).</title>
        <authorList>
            <person name="Lane C."/>
        </authorList>
    </citation>
    <scope>NUCLEOTIDE SEQUENCE [LARGE SCALE GENOMIC DNA]</scope>
    <source>
        <strain evidence="2 3">2016D-0250</strain>
    </source>
</reference>
<evidence type="ECO:0000313" key="2">
    <source>
        <dbReference type="EMBL" id="TXE78159.1"/>
    </source>
</evidence>
<evidence type="ECO:0000313" key="3">
    <source>
        <dbReference type="Proteomes" id="UP000321310"/>
    </source>
</evidence>
<dbReference type="GO" id="GO:0009446">
    <property type="term" value="P:putrescine biosynthetic process"/>
    <property type="evidence" value="ECO:0007669"/>
    <property type="project" value="InterPro"/>
</dbReference>
<proteinExistence type="predicted"/>
<dbReference type="PANTHER" id="PTHR31377:SF0">
    <property type="entry name" value="AGMATINE DEIMINASE-RELATED"/>
    <property type="match status" value="1"/>
</dbReference>
<protein>
    <submittedName>
        <fullName evidence="2">Agmatine deiminase family protein</fullName>
    </submittedName>
</protein>
<comment type="caution">
    <text evidence="2">The sequence shown here is derived from an EMBL/GenBank/DDBJ whole genome shotgun (WGS) entry which is preliminary data.</text>
</comment>
<dbReference type="Pfam" id="PF04371">
    <property type="entry name" value="PAD_porph"/>
    <property type="match status" value="1"/>
</dbReference>